<evidence type="ECO:0000313" key="6">
    <source>
        <dbReference type="Proteomes" id="UP001295423"/>
    </source>
</evidence>
<feature type="domain" description="Helicase C-terminal" evidence="4">
    <location>
        <begin position="563"/>
        <end position="717"/>
    </location>
</feature>
<dbReference type="Gene3D" id="3.40.50.300">
    <property type="entry name" value="P-loop containing nucleotide triphosphate hydrolases"/>
    <property type="match status" value="1"/>
</dbReference>
<dbReference type="InterPro" id="IPR027417">
    <property type="entry name" value="P-loop_NTPase"/>
</dbReference>
<dbReference type="InterPro" id="IPR000330">
    <property type="entry name" value="SNF2_N"/>
</dbReference>
<dbReference type="SUPFAM" id="SSF52540">
    <property type="entry name" value="P-loop containing nucleoside triphosphate hydrolases"/>
    <property type="match status" value="2"/>
</dbReference>
<dbReference type="GO" id="GO:0005524">
    <property type="term" value="F:ATP binding"/>
    <property type="evidence" value="ECO:0007669"/>
    <property type="project" value="InterPro"/>
</dbReference>
<protein>
    <submittedName>
        <fullName evidence="5">Uncharacterized protein</fullName>
    </submittedName>
</protein>
<dbReference type="PANTHER" id="PTHR45629:SF7">
    <property type="entry name" value="DNA EXCISION REPAIR PROTEIN ERCC-6-RELATED"/>
    <property type="match status" value="1"/>
</dbReference>
<feature type="domain" description="Helicase ATP-binding" evidence="3">
    <location>
        <begin position="240"/>
        <end position="417"/>
    </location>
</feature>
<dbReference type="SMART" id="SM00490">
    <property type="entry name" value="HELICc"/>
    <property type="match status" value="1"/>
</dbReference>
<dbReference type="InterPro" id="IPR014001">
    <property type="entry name" value="Helicase_ATP-bd"/>
</dbReference>
<feature type="region of interest" description="Disordered" evidence="2">
    <location>
        <begin position="783"/>
        <end position="810"/>
    </location>
</feature>
<evidence type="ECO:0000259" key="3">
    <source>
        <dbReference type="PROSITE" id="PS51192"/>
    </source>
</evidence>
<dbReference type="InterPro" id="IPR050496">
    <property type="entry name" value="SNF2_RAD54_helicase_repair"/>
</dbReference>
<dbReference type="AlphaFoldDB" id="A0AAD2FY91"/>
<dbReference type="GO" id="GO:0016787">
    <property type="term" value="F:hydrolase activity"/>
    <property type="evidence" value="ECO:0007669"/>
    <property type="project" value="UniProtKB-KW"/>
</dbReference>
<dbReference type="InterPro" id="IPR038718">
    <property type="entry name" value="SNF2-like_sf"/>
</dbReference>
<reference evidence="5" key="1">
    <citation type="submission" date="2023-08" db="EMBL/GenBank/DDBJ databases">
        <authorList>
            <person name="Audoor S."/>
            <person name="Bilcke G."/>
        </authorList>
    </citation>
    <scope>NUCLEOTIDE SEQUENCE</scope>
</reference>
<feature type="compositionally biased region" description="Acidic residues" evidence="2">
    <location>
        <begin position="155"/>
        <end position="171"/>
    </location>
</feature>
<evidence type="ECO:0000256" key="2">
    <source>
        <dbReference type="SAM" id="MobiDB-lite"/>
    </source>
</evidence>
<dbReference type="InterPro" id="IPR049730">
    <property type="entry name" value="SNF2/RAD54-like_C"/>
</dbReference>
<dbReference type="Pfam" id="PF00176">
    <property type="entry name" value="SNF2-rel_dom"/>
    <property type="match status" value="1"/>
</dbReference>
<dbReference type="InterPro" id="IPR001650">
    <property type="entry name" value="Helicase_C-like"/>
</dbReference>
<proteinExistence type="predicted"/>
<accession>A0AAD2FY91</accession>
<dbReference type="Gene3D" id="3.40.50.10810">
    <property type="entry name" value="Tandem AAA-ATPase domain"/>
    <property type="match status" value="1"/>
</dbReference>
<keyword evidence="6" id="KW-1185">Reference proteome</keyword>
<keyword evidence="1" id="KW-0378">Hydrolase</keyword>
<dbReference type="PROSITE" id="PS51194">
    <property type="entry name" value="HELICASE_CTER"/>
    <property type="match status" value="1"/>
</dbReference>
<dbReference type="Proteomes" id="UP001295423">
    <property type="component" value="Unassembled WGS sequence"/>
</dbReference>
<dbReference type="PROSITE" id="PS51192">
    <property type="entry name" value="HELICASE_ATP_BIND_1"/>
    <property type="match status" value="1"/>
</dbReference>
<gene>
    <name evidence="5" type="ORF">CYCCA115_LOCUS15177</name>
</gene>
<feature type="compositionally biased region" description="Basic residues" evidence="2">
    <location>
        <begin position="1"/>
        <end position="10"/>
    </location>
</feature>
<evidence type="ECO:0000313" key="5">
    <source>
        <dbReference type="EMBL" id="CAJ1954584.1"/>
    </source>
</evidence>
<dbReference type="GO" id="GO:0015616">
    <property type="term" value="F:DNA translocase activity"/>
    <property type="evidence" value="ECO:0007669"/>
    <property type="project" value="TreeGrafter"/>
</dbReference>
<dbReference type="EMBL" id="CAKOGP040001869">
    <property type="protein sequence ID" value="CAJ1954584.1"/>
    <property type="molecule type" value="Genomic_DNA"/>
</dbReference>
<comment type="caution">
    <text evidence="5">The sequence shown here is derived from an EMBL/GenBank/DDBJ whole genome shotgun (WGS) entry which is preliminary data.</text>
</comment>
<dbReference type="PANTHER" id="PTHR45629">
    <property type="entry name" value="SNF2/RAD54 FAMILY MEMBER"/>
    <property type="match status" value="1"/>
</dbReference>
<evidence type="ECO:0000259" key="4">
    <source>
        <dbReference type="PROSITE" id="PS51194"/>
    </source>
</evidence>
<feature type="region of interest" description="Disordered" evidence="2">
    <location>
        <begin position="828"/>
        <end position="858"/>
    </location>
</feature>
<feature type="region of interest" description="Disordered" evidence="2">
    <location>
        <begin position="1"/>
        <end position="201"/>
    </location>
</feature>
<evidence type="ECO:0000256" key="1">
    <source>
        <dbReference type="ARBA" id="ARBA00022801"/>
    </source>
</evidence>
<name>A0AAD2FY91_9STRA</name>
<sequence>METPSRRRRLVIADSPSSQSSFCLEDEEDGDSTFSSDDTSEQSPKHKKTSDTKALEGIVEPMKNISLSSTSASRKEQSTHQVIVIDSDDEAVEIESKRNDPTPKTAVASSKIKRFSRRGLDSLSFDSDSDDSYSDSDSSFEIPPAAFPPRRQTAIEDDDESDISVSGDDDSFQSAREELSCSSEDKDDEGDEEGRWKYNSDRKEVSLSSRSEVKMPKLAIPSKLFKTLFDYQKEGVAWMAGLHNGRIGGLLGDDMGLGKTYQVLAFIGGLMKAQTIRNCLVVAPVSVLRSWEREANKVAKACVPHLRIQVVSSAISKAVRFRRLQEAQECPSYQPSLVITTYGLVRSSTMDFVSDCGKWDYVVLDEAHTIKNPSADLSKCCRRIARHKDTRKLIMTGTPIMNNLKELWALLDFVQSGRVLGPLSRFMNSFANPIEDARSSNATSHEMRIGERANKELQEKIRPYFLQRSKLEYLADKLPKKRDHVVWVGLSDEQRKMYAQYVESKDSAVAQVLSGISTSPLEAVTWLKKLCGHPVLVQYGDSERLVKQTPVNQLKLQSSKLQALSKLVEELCSQGHKTLIFSQSTKMLNIIERVLENIPFARIDGSTKETERQRRVDDFNSSNGKAAVMLLSTKAAGVGLTLTGADRAVIYDPSWNPAEDAQAVDRCYRIGQTKEVAVFRFITAGTVEEKMYEKQVHKDGIRRAVMTSMGSATTRYFDRKELRKLFKLGAVGVCEFLDRLKQRGIAEADDMKASIMITHQAIVEVSSHDKVYLSDTIVTISDDETTESRHNNPFSAAKAPPPSASTTKHYFDTADPSPIVLGRSQRALLKGSNNKKSMDKQTKADGRTSTTEKENERKTINAKLSSKKGEDFKEVSLKAGERPTSSNMIQEADRLCRGGNKVDAMKILMDLLDEKSVEVEKVDKIAIHKRIARVANELEWL</sequence>
<organism evidence="5 6">
    <name type="scientific">Cylindrotheca closterium</name>
    <dbReference type="NCBI Taxonomy" id="2856"/>
    <lineage>
        <taxon>Eukaryota</taxon>
        <taxon>Sar</taxon>
        <taxon>Stramenopiles</taxon>
        <taxon>Ochrophyta</taxon>
        <taxon>Bacillariophyta</taxon>
        <taxon>Bacillariophyceae</taxon>
        <taxon>Bacillariophycidae</taxon>
        <taxon>Bacillariales</taxon>
        <taxon>Bacillariaceae</taxon>
        <taxon>Cylindrotheca</taxon>
    </lineage>
</organism>
<dbReference type="SMART" id="SM00487">
    <property type="entry name" value="DEXDc"/>
    <property type="match status" value="1"/>
</dbReference>
<feature type="compositionally biased region" description="Basic and acidic residues" evidence="2">
    <location>
        <begin position="836"/>
        <end position="858"/>
    </location>
</feature>
<dbReference type="CDD" id="cd18793">
    <property type="entry name" value="SF2_C_SNF"/>
    <property type="match status" value="1"/>
</dbReference>
<dbReference type="Pfam" id="PF00271">
    <property type="entry name" value="Helicase_C"/>
    <property type="match status" value="1"/>
</dbReference>